<dbReference type="RefSeq" id="WP_186995283.1">
    <property type="nucleotide sequence ID" value="NZ_JACOQG010000022.1"/>
</dbReference>
<dbReference type="Gene3D" id="3.40.190.10">
    <property type="entry name" value="Periplasmic binding protein-like II"/>
    <property type="match status" value="1"/>
</dbReference>
<feature type="transmembrane region" description="Helical" evidence="3">
    <location>
        <begin position="12"/>
        <end position="33"/>
    </location>
</feature>
<evidence type="ECO:0000313" key="5">
    <source>
        <dbReference type="EMBL" id="MBC5780440.1"/>
    </source>
</evidence>
<dbReference type="PANTHER" id="PTHR33392">
    <property type="entry name" value="POLYISOPRENYL-TEICHOIC ACID--PEPTIDOGLYCAN TEICHOIC ACID TRANSFERASE TAGU"/>
    <property type="match status" value="1"/>
</dbReference>
<organism evidence="5 6">
    <name type="scientific">Blautia difficilis</name>
    <dbReference type="NCBI Taxonomy" id="2763027"/>
    <lineage>
        <taxon>Bacteria</taxon>
        <taxon>Bacillati</taxon>
        <taxon>Bacillota</taxon>
        <taxon>Clostridia</taxon>
        <taxon>Lachnospirales</taxon>
        <taxon>Lachnospiraceae</taxon>
        <taxon>Blautia</taxon>
    </lineage>
</organism>
<name>A0ABR7IKG9_9FIRM</name>
<feature type="transmembrane region" description="Helical" evidence="3">
    <location>
        <begin position="39"/>
        <end position="60"/>
    </location>
</feature>
<dbReference type="InterPro" id="IPR004474">
    <property type="entry name" value="LytR_CpsA_psr"/>
</dbReference>
<sequence>MKVKSKKQDRIPGIVISLILFVVECAFLVLLLYTKLISMKYIGIIAAGLLLLLVIVYFLVRKVRKPVPFCIGIVLTLLITVVLGLASLYIYKTVSTLDSITGVNQEYTEINVYVKQDDKAQKLADASGYTFGILGELDRTNTDAALKQVYNELGTDVQTAEYAGLGELADALNHGTCGAILLNKAYLDVIAEMDQYGSFPSQIREIASLKVATVVERNTPAAQQPSSADKEQTSSDTSAKDDAVTDEVYTIFVSGIDTRGGMTASSRSDVNIILTLNATTKQILMVSTPRDYFVPLSISNGVPDKLTHAGIYGVNVCMDTLDMLYDIDINYYFRLNFAGFEQIIDALGGVTVNSDYDFDSGNTTGYHFNQGENHLNGEQALVFARERYAFKEGDRQRGRNQMAVIQGVVDKATQPAFLKNYLSVLDSLDGAFETNVPYDVMASLVRKQLDEGGSWQVLSYSVDGTGDTQKPYSMSSKAYVMIPDQNTVDKAKVLMKKVREGFRLSEADVAR</sequence>
<comment type="caution">
    <text evidence="5">The sequence shown here is derived from an EMBL/GenBank/DDBJ whole genome shotgun (WGS) entry which is preliminary data.</text>
</comment>
<reference evidence="5 6" key="1">
    <citation type="submission" date="2020-08" db="EMBL/GenBank/DDBJ databases">
        <title>Genome public.</title>
        <authorList>
            <person name="Liu C."/>
            <person name="Sun Q."/>
        </authorList>
    </citation>
    <scope>NUCLEOTIDE SEQUENCE [LARGE SCALE GENOMIC DNA]</scope>
    <source>
        <strain evidence="5 6">M29</strain>
    </source>
</reference>
<feature type="region of interest" description="Disordered" evidence="2">
    <location>
        <begin position="218"/>
        <end position="241"/>
    </location>
</feature>
<keyword evidence="3" id="KW-0472">Membrane</keyword>
<dbReference type="EMBL" id="JACOQG010000022">
    <property type="protein sequence ID" value="MBC5780440.1"/>
    <property type="molecule type" value="Genomic_DNA"/>
</dbReference>
<evidence type="ECO:0000256" key="2">
    <source>
        <dbReference type="SAM" id="MobiDB-lite"/>
    </source>
</evidence>
<dbReference type="InterPro" id="IPR050922">
    <property type="entry name" value="LytR/CpsA/Psr_CW_biosynth"/>
</dbReference>
<keyword evidence="3" id="KW-1133">Transmembrane helix</keyword>
<dbReference type="Proteomes" id="UP000649826">
    <property type="component" value="Unassembled WGS sequence"/>
</dbReference>
<accession>A0ABR7IKG9</accession>
<comment type="similarity">
    <text evidence="1">Belongs to the LytR/CpsA/Psr (LCP) family.</text>
</comment>
<feature type="compositionally biased region" description="Basic and acidic residues" evidence="2">
    <location>
        <begin position="228"/>
        <end position="241"/>
    </location>
</feature>
<dbReference type="PANTHER" id="PTHR33392:SF6">
    <property type="entry name" value="POLYISOPRENYL-TEICHOIC ACID--PEPTIDOGLYCAN TEICHOIC ACID TRANSFERASE TAGU"/>
    <property type="match status" value="1"/>
</dbReference>
<evidence type="ECO:0000259" key="4">
    <source>
        <dbReference type="Pfam" id="PF03816"/>
    </source>
</evidence>
<keyword evidence="6" id="KW-1185">Reference proteome</keyword>
<feature type="domain" description="Cell envelope-related transcriptional attenuator" evidence="4">
    <location>
        <begin position="267"/>
        <end position="412"/>
    </location>
</feature>
<protein>
    <submittedName>
        <fullName evidence="5">LCP family protein</fullName>
    </submittedName>
</protein>
<gene>
    <name evidence="5" type="ORF">H8Z82_12435</name>
</gene>
<proteinExistence type="inferred from homology"/>
<evidence type="ECO:0000256" key="1">
    <source>
        <dbReference type="ARBA" id="ARBA00006068"/>
    </source>
</evidence>
<keyword evidence="3" id="KW-0812">Transmembrane</keyword>
<feature type="transmembrane region" description="Helical" evidence="3">
    <location>
        <begin position="67"/>
        <end position="91"/>
    </location>
</feature>
<dbReference type="Gene3D" id="3.40.630.190">
    <property type="entry name" value="LCP protein"/>
    <property type="match status" value="1"/>
</dbReference>
<evidence type="ECO:0000313" key="6">
    <source>
        <dbReference type="Proteomes" id="UP000649826"/>
    </source>
</evidence>
<dbReference type="Pfam" id="PF03816">
    <property type="entry name" value="LytR_cpsA_psr"/>
    <property type="match status" value="1"/>
</dbReference>
<dbReference type="NCBIfam" id="TIGR00350">
    <property type="entry name" value="lytR_cpsA_psr"/>
    <property type="match status" value="1"/>
</dbReference>
<evidence type="ECO:0000256" key="3">
    <source>
        <dbReference type="SAM" id="Phobius"/>
    </source>
</evidence>